<organism evidence="2 3">
    <name type="scientific">Lacicoccus qingdaonensis</name>
    <dbReference type="NCBI Taxonomy" id="576118"/>
    <lineage>
        <taxon>Bacteria</taxon>
        <taxon>Bacillati</taxon>
        <taxon>Bacillota</taxon>
        <taxon>Bacilli</taxon>
        <taxon>Bacillales</taxon>
        <taxon>Salinicoccaceae</taxon>
        <taxon>Lacicoccus</taxon>
    </lineage>
</organism>
<feature type="compositionally biased region" description="Basic and acidic residues" evidence="1">
    <location>
        <begin position="42"/>
        <end position="67"/>
    </location>
</feature>
<proteinExistence type="predicted"/>
<dbReference type="EMBL" id="FNFY01000012">
    <property type="protein sequence ID" value="SDK87340.1"/>
    <property type="molecule type" value="Genomic_DNA"/>
</dbReference>
<dbReference type="RefSeq" id="WP_092986329.1">
    <property type="nucleotide sequence ID" value="NZ_FNFY01000012.1"/>
</dbReference>
<dbReference type="STRING" id="576118.SAMN05216216_11222"/>
<protein>
    <submittedName>
        <fullName evidence="2">Uncharacterized protein</fullName>
    </submittedName>
</protein>
<dbReference type="Proteomes" id="UP000199008">
    <property type="component" value="Unassembled WGS sequence"/>
</dbReference>
<reference evidence="3" key="1">
    <citation type="submission" date="2016-10" db="EMBL/GenBank/DDBJ databases">
        <authorList>
            <person name="Varghese N."/>
            <person name="Submissions S."/>
        </authorList>
    </citation>
    <scope>NUCLEOTIDE SEQUENCE [LARGE SCALE GENOMIC DNA]</scope>
    <source>
        <strain evidence="3">CGMCC 1.8895</strain>
    </source>
</reference>
<feature type="region of interest" description="Disordered" evidence="1">
    <location>
        <begin position="23"/>
        <end position="67"/>
    </location>
</feature>
<name>A0A1G9FG22_9BACL</name>
<keyword evidence="3" id="KW-1185">Reference proteome</keyword>
<sequence>MDRHALLKVLTSAGVAASLVAGTDAVKPYTDVSTEEASDTASHNDKGGTGHDDGHDTQDHDRYNSLH</sequence>
<dbReference type="AlphaFoldDB" id="A0A1G9FG22"/>
<evidence type="ECO:0000256" key="1">
    <source>
        <dbReference type="SAM" id="MobiDB-lite"/>
    </source>
</evidence>
<evidence type="ECO:0000313" key="2">
    <source>
        <dbReference type="EMBL" id="SDK87340.1"/>
    </source>
</evidence>
<evidence type="ECO:0000313" key="3">
    <source>
        <dbReference type="Proteomes" id="UP000199008"/>
    </source>
</evidence>
<accession>A0A1G9FG22</accession>
<gene>
    <name evidence="2" type="ORF">SAMN05216216_11222</name>
</gene>